<dbReference type="FunFam" id="3.40.50.300:FF:000134">
    <property type="entry name" value="Iron-enterobactin ABC transporter ATP-binding protein"/>
    <property type="match status" value="1"/>
</dbReference>
<keyword evidence="7" id="KW-0408">Iron</keyword>
<dbReference type="GO" id="GO:0005524">
    <property type="term" value="F:ATP binding"/>
    <property type="evidence" value="ECO:0007669"/>
    <property type="project" value="UniProtKB-KW"/>
</dbReference>
<dbReference type="OrthoDB" id="5296765at2"/>
<keyword evidence="5" id="KW-0547">Nucleotide-binding</keyword>
<evidence type="ECO:0000256" key="6">
    <source>
        <dbReference type="ARBA" id="ARBA00022840"/>
    </source>
</evidence>
<evidence type="ECO:0000256" key="3">
    <source>
        <dbReference type="ARBA" id="ARBA00022475"/>
    </source>
</evidence>
<feature type="compositionally biased region" description="Polar residues" evidence="10">
    <location>
        <begin position="293"/>
        <end position="303"/>
    </location>
</feature>
<evidence type="ECO:0000256" key="10">
    <source>
        <dbReference type="SAM" id="MobiDB-lite"/>
    </source>
</evidence>
<evidence type="ECO:0000313" key="13">
    <source>
        <dbReference type="Proteomes" id="UP000246722"/>
    </source>
</evidence>
<dbReference type="Pfam" id="PF00005">
    <property type="entry name" value="ABC_tran"/>
    <property type="match status" value="1"/>
</dbReference>
<keyword evidence="8" id="KW-0406">Ion transport</keyword>
<comment type="caution">
    <text evidence="12">The sequence shown here is derived from an EMBL/GenBank/DDBJ whole genome shotgun (WGS) entry which is preliminary data.</text>
</comment>
<name>A0A317ZRG9_9MICO</name>
<keyword evidence="4" id="KW-0410">Iron transport</keyword>
<dbReference type="InterPro" id="IPR027417">
    <property type="entry name" value="P-loop_NTPase"/>
</dbReference>
<evidence type="ECO:0000256" key="8">
    <source>
        <dbReference type="ARBA" id="ARBA00023065"/>
    </source>
</evidence>
<sequence>MTDASREPIVHPSPIPAGHPAENEFVVDGVSVFYGDRLAVDAVSTVLPAGKITAVIGPNGCGKSTLLRSLAGLVRPDAGTISLGGTDIRQIRTKQYARRVAVLPQSPLAPEGLTVADLVSRGRDPYRRWYDQWSRADESLVHDTLRATGLELLADRPLDSLSGGQRQRAWIAMAVAQRTGVLLLDEPTSFLDVAHQLEVLALVEELHANLGVTVVMVLHELSLAAKHADHLVAMKSGRIVVSGTPADVVTAPVLAEVFGIEADILSDRRTGRPIVIPTGLSGEMRHTGGGQASALTPPTRTES</sequence>
<dbReference type="InterPro" id="IPR003439">
    <property type="entry name" value="ABC_transporter-like_ATP-bd"/>
</dbReference>
<evidence type="ECO:0000256" key="7">
    <source>
        <dbReference type="ARBA" id="ARBA00023004"/>
    </source>
</evidence>
<evidence type="ECO:0000256" key="5">
    <source>
        <dbReference type="ARBA" id="ARBA00022741"/>
    </source>
</evidence>
<dbReference type="SMART" id="SM00382">
    <property type="entry name" value="AAA"/>
    <property type="match status" value="1"/>
</dbReference>
<dbReference type="GO" id="GO:0006826">
    <property type="term" value="P:iron ion transport"/>
    <property type="evidence" value="ECO:0007669"/>
    <property type="project" value="UniProtKB-KW"/>
</dbReference>
<keyword evidence="6 12" id="KW-0067">ATP-binding</keyword>
<evidence type="ECO:0000313" key="12">
    <source>
        <dbReference type="EMBL" id="PXA68448.1"/>
    </source>
</evidence>
<dbReference type="AlphaFoldDB" id="A0A317ZRG9"/>
<organism evidence="12 13">
    <name type="scientific">Cryobacterium arcticum</name>
    <dbReference type="NCBI Taxonomy" id="670052"/>
    <lineage>
        <taxon>Bacteria</taxon>
        <taxon>Bacillati</taxon>
        <taxon>Actinomycetota</taxon>
        <taxon>Actinomycetes</taxon>
        <taxon>Micrococcales</taxon>
        <taxon>Microbacteriaceae</taxon>
        <taxon>Cryobacterium</taxon>
    </lineage>
</organism>
<comment type="subcellular location">
    <subcellularLocation>
        <location evidence="1">Cell membrane</location>
        <topology evidence="1">Peripheral membrane protein</topology>
    </subcellularLocation>
</comment>
<dbReference type="InterPro" id="IPR051535">
    <property type="entry name" value="Siderophore_ABC-ATPase"/>
</dbReference>
<protein>
    <submittedName>
        <fullName evidence="12">Cobalamin/Fe(3+)-siderophore ABC transporter ATP-binding protein</fullName>
    </submittedName>
</protein>
<dbReference type="EMBL" id="QHLY01000012">
    <property type="protein sequence ID" value="PXA68448.1"/>
    <property type="molecule type" value="Genomic_DNA"/>
</dbReference>
<feature type="region of interest" description="Disordered" evidence="10">
    <location>
        <begin position="279"/>
        <end position="303"/>
    </location>
</feature>
<dbReference type="Proteomes" id="UP000246722">
    <property type="component" value="Unassembled WGS sequence"/>
</dbReference>
<dbReference type="SUPFAM" id="SSF52540">
    <property type="entry name" value="P-loop containing nucleoside triphosphate hydrolases"/>
    <property type="match status" value="1"/>
</dbReference>
<dbReference type="PANTHER" id="PTHR42771:SF2">
    <property type="entry name" value="IRON(3+)-HYDROXAMATE IMPORT ATP-BINDING PROTEIN FHUC"/>
    <property type="match status" value="1"/>
</dbReference>
<evidence type="ECO:0000259" key="11">
    <source>
        <dbReference type="PROSITE" id="PS50893"/>
    </source>
</evidence>
<keyword evidence="3" id="KW-1003">Cell membrane</keyword>
<dbReference type="InterPro" id="IPR003593">
    <property type="entry name" value="AAA+_ATPase"/>
</dbReference>
<keyword evidence="13" id="KW-1185">Reference proteome</keyword>
<keyword evidence="9" id="KW-0472">Membrane</keyword>
<gene>
    <name evidence="12" type="ORF">CTB96_17785</name>
</gene>
<dbReference type="InterPro" id="IPR017871">
    <property type="entry name" value="ABC_transporter-like_CS"/>
</dbReference>
<evidence type="ECO:0000256" key="4">
    <source>
        <dbReference type="ARBA" id="ARBA00022496"/>
    </source>
</evidence>
<dbReference type="CDD" id="cd03214">
    <property type="entry name" value="ABC_Iron-Siderophores_B12_Hemin"/>
    <property type="match status" value="1"/>
</dbReference>
<dbReference type="PROSITE" id="PS50893">
    <property type="entry name" value="ABC_TRANSPORTER_2"/>
    <property type="match status" value="1"/>
</dbReference>
<evidence type="ECO:0000256" key="2">
    <source>
        <dbReference type="ARBA" id="ARBA00022448"/>
    </source>
</evidence>
<keyword evidence="2" id="KW-0813">Transport</keyword>
<dbReference type="Gene3D" id="3.40.50.300">
    <property type="entry name" value="P-loop containing nucleotide triphosphate hydrolases"/>
    <property type="match status" value="1"/>
</dbReference>
<dbReference type="GO" id="GO:0005886">
    <property type="term" value="C:plasma membrane"/>
    <property type="evidence" value="ECO:0007669"/>
    <property type="project" value="UniProtKB-SubCell"/>
</dbReference>
<dbReference type="GO" id="GO:0016887">
    <property type="term" value="F:ATP hydrolysis activity"/>
    <property type="evidence" value="ECO:0007669"/>
    <property type="project" value="InterPro"/>
</dbReference>
<evidence type="ECO:0000256" key="1">
    <source>
        <dbReference type="ARBA" id="ARBA00004202"/>
    </source>
</evidence>
<evidence type="ECO:0000256" key="9">
    <source>
        <dbReference type="ARBA" id="ARBA00023136"/>
    </source>
</evidence>
<dbReference type="PANTHER" id="PTHR42771">
    <property type="entry name" value="IRON(3+)-HYDROXAMATE IMPORT ATP-BINDING PROTEIN FHUC"/>
    <property type="match status" value="1"/>
</dbReference>
<accession>A0A317ZRG9</accession>
<proteinExistence type="predicted"/>
<feature type="domain" description="ABC transporter" evidence="11">
    <location>
        <begin position="25"/>
        <end position="261"/>
    </location>
</feature>
<dbReference type="PROSITE" id="PS00211">
    <property type="entry name" value="ABC_TRANSPORTER_1"/>
    <property type="match status" value="1"/>
</dbReference>
<reference evidence="12 13" key="1">
    <citation type="submission" date="2018-05" db="EMBL/GenBank/DDBJ databases">
        <title>Genetic diversity of glacier-inhabiting Cryobacterium bacteria in China and description of Cryobacterium mengkeensis sp. nov. and Arthrobacter glacialis sp. nov.</title>
        <authorList>
            <person name="Liu Q."/>
            <person name="Xin Y.-H."/>
        </authorList>
    </citation>
    <scope>NUCLEOTIDE SEQUENCE [LARGE SCALE GENOMIC DNA]</scope>
    <source>
        <strain evidence="12 13">SK-1</strain>
    </source>
</reference>